<evidence type="ECO:0008006" key="8">
    <source>
        <dbReference type="Google" id="ProtNLM"/>
    </source>
</evidence>
<feature type="domain" description="GGDEF" evidence="5">
    <location>
        <begin position="661"/>
        <end position="793"/>
    </location>
</feature>
<name>A0ABR7S143_AQUAC</name>
<dbReference type="RefSeq" id="WP_187806768.1">
    <property type="nucleotide sequence ID" value="NZ_LZEU01000001.1"/>
</dbReference>
<keyword evidence="1" id="KW-0808">Transferase</keyword>
<gene>
    <name evidence="6" type="ORF">A9179_13535</name>
</gene>
<evidence type="ECO:0000313" key="7">
    <source>
        <dbReference type="Proteomes" id="UP000744555"/>
    </source>
</evidence>
<sequence>MREDHPAGPLAVPMDELSRALTSAEGEAWFHRLADGLPLIVWTADADGHIDYRNARCLEYIAPQELGHELNLATIIHPEDLPQARQLWQQALSSGEPYEIEYRFLRTADNSYRWHLGQSMPVYGADGRILKWMGACTDIDDQRRAVDMLMSSREQLQQQVRERTELIERVNTHLINEVQKGEQLVQLLRTHTENLGRIIATQTRLAEAEMDLELFLDLVVQQMQELTPATGAVVELLDGEDMVYRAACGSVASYIGLRLKAGTSLSGLCVRSAEVLMSPDTSMDPRVDQQACRKVGALSMVVAPLLLAGKAVGVLKIMADKVGVFSAADVQTLQLMAGLLGSELGHQVDFQNNQRLLAERTAEVAKRKESEASLRAHVERTQRIIESSHEAFICIDEQGCITDWNSEASRIFGWQRGEVLGLPLSGLIVPERMRTEHERGLQHFRRTGLGAVLNRRTELPALRKDGSELIVEITISVSGSGSEHEFSAFMHDVTERKRIEQEVRLNQQLLRSVTDSIPALVAFIDPQEVFQYCNRSFLQAFGVSEEQVIGRSLQELIEAQEYAFVRPYLLEALAGRQSTFEHAIRLHSGERYMEARYVSQLDIAGQVQGAYLILWDITERWAQEQNLRWRAMRDSLTGLFNRAAILEALERAIDEHLGGTRLLALLYLDVDRFKQINDNLGHAVGDEVLKVFAQRLEACVRDSDVVARLGGDEFVILLQQLTSAEHACEVADKIIYAMGAPLQIREHCLPISTSIGVALLGSDASCAAELLEKADSALYQAKQAGRNCFSLSD</sequence>
<dbReference type="InterPro" id="IPR013656">
    <property type="entry name" value="PAS_4"/>
</dbReference>
<keyword evidence="7" id="KW-1185">Reference proteome</keyword>
<dbReference type="Pfam" id="PF08447">
    <property type="entry name" value="PAS_3"/>
    <property type="match status" value="1"/>
</dbReference>
<evidence type="ECO:0000313" key="6">
    <source>
        <dbReference type="EMBL" id="MBC9251292.1"/>
    </source>
</evidence>
<dbReference type="InterPro" id="IPR000160">
    <property type="entry name" value="GGDEF_dom"/>
</dbReference>
<dbReference type="InterPro" id="IPR029016">
    <property type="entry name" value="GAF-like_dom_sf"/>
</dbReference>
<organism evidence="6 7">
    <name type="scientific">Aquipseudomonas alcaligenes</name>
    <name type="common">Pseudomonas alcaligenes</name>
    <dbReference type="NCBI Taxonomy" id="43263"/>
    <lineage>
        <taxon>Bacteria</taxon>
        <taxon>Pseudomonadati</taxon>
        <taxon>Pseudomonadota</taxon>
        <taxon>Gammaproteobacteria</taxon>
        <taxon>Pseudomonadales</taxon>
        <taxon>Pseudomonadaceae</taxon>
        <taxon>Aquipseudomonas</taxon>
    </lineage>
</organism>
<dbReference type="InterPro" id="IPR013655">
    <property type="entry name" value="PAS_fold_3"/>
</dbReference>
<evidence type="ECO:0000259" key="3">
    <source>
        <dbReference type="PROSITE" id="PS50112"/>
    </source>
</evidence>
<dbReference type="SUPFAM" id="SSF55073">
    <property type="entry name" value="Nucleotide cyclase"/>
    <property type="match status" value="1"/>
</dbReference>
<evidence type="ECO:0000259" key="4">
    <source>
        <dbReference type="PROSITE" id="PS50113"/>
    </source>
</evidence>
<keyword evidence="2" id="KW-0175">Coiled coil</keyword>
<dbReference type="InterPro" id="IPR000014">
    <property type="entry name" value="PAS"/>
</dbReference>
<dbReference type="Gene3D" id="3.30.70.270">
    <property type="match status" value="1"/>
</dbReference>
<evidence type="ECO:0000259" key="5">
    <source>
        <dbReference type="PROSITE" id="PS50887"/>
    </source>
</evidence>
<dbReference type="NCBIfam" id="TIGR00254">
    <property type="entry name" value="GGDEF"/>
    <property type="match status" value="1"/>
</dbReference>
<dbReference type="Pfam" id="PF13185">
    <property type="entry name" value="GAF_2"/>
    <property type="match status" value="1"/>
</dbReference>
<feature type="coiled-coil region" evidence="2">
    <location>
        <begin position="139"/>
        <end position="169"/>
    </location>
</feature>
<dbReference type="InterPro" id="IPR013767">
    <property type="entry name" value="PAS_fold"/>
</dbReference>
<dbReference type="NCBIfam" id="TIGR00229">
    <property type="entry name" value="sensory_box"/>
    <property type="match status" value="3"/>
</dbReference>
<dbReference type="Gene3D" id="3.30.450.20">
    <property type="entry name" value="PAS domain"/>
    <property type="match status" value="3"/>
</dbReference>
<dbReference type="SMART" id="SM00086">
    <property type="entry name" value="PAC"/>
    <property type="match status" value="3"/>
</dbReference>
<dbReference type="InterPro" id="IPR052155">
    <property type="entry name" value="Biofilm_reg_signaling"/>
</dbReference>
<dbReference type="SMART" id="SM00267">
    <property type="entry name" value="GGDEF"/>
    <property type="match status" value="1"/>
</dbReference>
<dbReference type="Proteomes" id="UP000744555">
    <property type="component" value="Unassembled WGS sequence"/>
</dbReference>
<dbReference type="CDD" id="cd00130">
    <property type="entry name" value="PAS"/>
    <property type="match status" value="3"/>
</dbReference>
<evidence type="ECO:0000256" key="1">
    <source>
        <dbReference type="ARBA" id="ARBA00022777"/>
    </source>
</evidence>
<dbReference type="InterPro" id="IPR000700">
    <property type="entry name" value="PAS-assoc_C"/>
</dbReference>
<dbReference type="EMBL" id="LZEU01000001">
    <property type="protein sequence ID" value="MBC9251292.1"/>
    <property type="molecule type" value="Genomic_DNA"/>
</dbReference>
<dbReference type="PROSITE" id="PS50887">
    <property type="entry name" value="GGDEF"/>
    <property type="match status" value="1"/>
</dbReference>
<dbReference type="PROSITE" id="PS50112">
    <property type="entry name" value="PAS"/>
    <property type="match status" value="2"/>
</dbReference>
<dbReference type="SUPFAM" id="SSF55785">
    <property type="entry name" value="PYP-like sensor domain (PAS domain)"/>
    <property type="match status" value="3"/>
</dbReference>
<dbReference type="PROSITE" id="PS50113">
    <property type="entry name" value="PAC"/>
    <property type="match status" value="2"/>
</dbReference>
<protein>
    <recommendedName>
        <fullName evidence="8">Diguanylate cyclase</fullName>
    </recommendedName>
</protein>
<keyword evidence="1" id="KW-0418">Kinase</keyword>
<dbReference type="InterPro" id="IPR001610">
    <property type="entry name" value="PAC"/>
</dbReference>
<reference evidence="6 7" key="1">
    <citation type="submission" date="2016-06" db="EMBL/GenBank/DDBJ databases">
        <authorList>
            <person name="Ramos C."/>
            <person name="Pintado A."/>
            <person name="Crespo-Gomez J.I."/>
        </authorList>
    </citation>
    <scope>NUCLEOTIDE SEQUENCE [LARGE SCALE GENOMIC DNA]</scope>
    <source>
        <strain evidence="6 7">AVO110</strain>
    </source>
</reference>
<dbReference type="CDD" id="cd01949">
    <property type="entry name" value="GGDEF"/>
    <property type="match status" value="1"/>
</dbReference>
<feature type="domain" description="PAC" evidence="4">
    <location>
        <begin position="455"/>
        <end position="505"/>
    </location>
</feature>
<comment type="caution">
    <text evidence="6">The sequence shown here is derived from an EMBL/GenBank/DDBJ whole genome shotgun (WGS) entry which is preliminary data.</text>
</comment>
<dbReference type="InterPro" id="IPR003018">
    <property type="entry name" value="GAF"/>
</dbReference>
<dbReference type="InterPro" id="IPR029787">
    <property type="entry name" value="Nucleotide_cyclase"/>
</dbReference>
<dbReference type="SMART" id="SM00065">
    <property type="entry name" value="GAF"/>
    <property type="match status" value="1"/>
</dbReference>
<evidence type="ECO:0000256" key="2">
    <source>
        <dbReference type="SAM" id="Coils"/>
    </source>
</evidence>
<dbReference type="InterPro" id="IPR043128">
    <property type="entry name" value="Rev_trsase/Diguanyl_cyclase"/>
</dbReference>
<feature type="domain" description="PAS" evidence="3">
    <location>
        <begin position="377"/>
        <end position="448"/>
    </location>
</feature>
<dbReference type="Pfam" id="PF00990">
    <property type="entry name" value="GGDEF"/>
    <property type="match status" value="1"/>
</dbReference>
<dbReference type="PANTHER" id="PTHR44757:SF2">
    <property type="entry name" value="BIOFILM ARCHITECTURE MAINTENANCE PROTEIN MBAA"/>
    <property type="match status" value="1"/>
</dbReference>
<feature type="domain" description="PAS" evidence="3">
    <location>
        <begin position="506"/>
        <end position="576"/>
    </location>
</feature>
<proteinExistence type="predicted"/>
<dbReference type="PANTHER" id="PTHR44757">
    <property type="entry name" value="DIGUANYLATE CYCLASE DGCP"/>
    <property type="match status" value="1"/>
</dbReference>
<feature type="domain" description="PAC" evidence="4">
    <location>
        <begin position="98"/>
        <end position="151"/>
    </location>
</feature>
<dbReference type="SMART" id="SM00091">
    <property type="entry name" value="PAS"/>
    <property type="match status" value="3"/>
</dbReference>
<dbReference type="Pfam" id="PF08448">
    <property type="entry name" value="PAS_4"/>
    <property type="match status" value="1"/>
</dbReference>
<accession>A0ABR7S143</accession>
<dbReference type="Pfam" id="PF00989">
    <property type="entry name" value="PAS"/>
    <property type="match status" value="1"/>
</dbReference>
<dbReference type="Gene3D" id="3.30.450.40">
    <property type="match status" value="1"/>
</dbReference>
<dbReference type="SUPFAM" id="SSF55781">
    <property type="entry name" value="GAF domain-like"/>
    <property type="match status" value="1"/>
</dbReference>
<dbReference type="InterPro" id="IPR035965">
    <property type="entry name" value="PAS-like_dom_sf"/>
</dbReference>